<organism evidence="2 3">
    <name type="scientific">Phytomonospora endophytica</name>
    <dbReference type="NCBI Taxonomy" id="714109"/>
    <lineage>
        <taxon>Bacteria</taxon>
        <taxon>Bacillati</taxon>
        <taxon>Actinomycetota</taxon>
        <taxon>Actinomycetes</taxon>
        <taxon>Micromonosporales</taxon>
        <taxon>Micromonosporaceae</taxon>
        <taxon>Phytomonospora</taxon>
    </lineage>
</organism>
<dbReference type="InterPro" id="IPR002182">
    <property type="entry name" value="NB-ARC"/>
</dbReference>
<dbReference type="AlphaFoldDB" id="A0A841FQ51"/>
<gene>
    <name evidence="2" type="ORF">HNR73_006096</name>
</gene>
<dbReference type="Pfam" id="PF00931">
    <property type="entry name" value="NB-ARC"/>
    <property type="match status" value="1"/>
</dbReference>
<dbReference type="InterPro" id="IPR027417">
    <property type="entry name" value="P-loop_NTPase"/>
</dbReference>
<feature type="domain" description="NB-ARC" evidence="1">
    <location>
        <begin position="62"/>
        <end position="207"/>
    </location>
</feature>
<dbReference type="SUPFAM" id="SSF52540">
    <property type="entry name" value="P-loop containing nucleoside triphosphate hydrolases"/>
    <property type="match status" value="1"/>
</dbReference>
<proteinExistence type="predicted"/>
<dbReference type="Gene3D" id="1.25.40.10">
    <property type="entry name" value="Tetratricopeptide repeat domain"/>
    <property type="match status" value="1"/>
</dbReference>
<dbReference type="RefSeq" id="WP_184791003.1">
    <property type="nucleotide sequence ID" value="NZ_BONT01000047.1"/>
</dbReference>
<protein>
    <submittedName>
        <fullName evidence="2">Tetratricopeptide (TPR) repeat protein</fullName>
    </submittedName>
</protein>
<name>A0A841FQ51_9ACTN</name>
<dbReference type="PANTHER" id="PTHR35205">
    <property type="entry name" value="NB-ARC AND TPR DOMAIN PROTEIN"/>
    <property type="match status" value="1"/>
</dbReference>
<dbReference type="Proteomes" id="UP000548476">
    <property type="component" value="Unassembled WGS sequence"/>
</dbReference>
<dbReference type="EMBL" id="JACHGT010000015">
    <property type="protein sequence ID" value="MBB6038216.1"/>
    <property type="molecule type" value="Genomic_DNA"/>
</dbReference>
<reference evidence="2 3" key="1">
    <citation type="submission" date="2020-08" db="EMBL/GenBank/DDBJ databases">
        <title>Genomic Encyclopedia of Type Strains, Phase IV (KMG-IV): sequencing the most valuable type-strain genomes for metagenomic binning, comparative biology and taxonomic classification.</title>
        <authorList>
            <person name="Goeker M."/>
        </authorList>
    </citation>
    <scope>NUCLEOTIDE SEQUENCE [LARGE SCALE GENOMIC DNA]</scope>
    <source>
        <strain evidence="2 3">YIM 65646</strain>
    </source>
</reference>
<accession>A0A841FQ51</accession>
<evidence type="ECO:0000313" key="3">
    <source>
        <dbReference type="Proteomes" id="UP000548476"/>
    </source>
</evidence>
<comment type="caution">
    <text evidence="2">The sequence shown here is derived from an EMBL/GenBank/DDBJ whole genome shotgun (WGS) entry which is preliminary data.</text>
</comment>
<dbReference type="GO" id="GO:0043531">
    <property type="term" value="F:ADP binding"/>
    <property type="evidence" value="ECO:0007669"/>
    <property type="project" value="InterPro"/>
</dbReference>
<sequence length="694" mass="76157">MTDHDREPGAYVDASGARYVQVGDHNRMHVQAAPRPPVAWPHRIGTPPSLAAARLERGADRELAQSLAESGGTQILYGTGGVGKTQMAAYLAQQLWDNDELDLLVWVTAASREQITDAYARAALDLTGVEDKDPAHGAERFLTWLAGQREKRWLVVLDDLADPQHAKRLWPPVTATGRAVVTTRRQDAALDGHGRVRVPVGVFVPQESLEYLRMRLRADPGWLAEADGLAADLGHLPLALGHATAYMLDQVLPCAAYRGLFADRARRLEEVFPDQQTLPDEYDRTIATTWSLSVEAADRCRPIELAGVVLEAASLLDANGMPAWALDEYVQGPETIRQGLANLQRFSLVEHQGDLVRVHTLVQRMSRERCSDTRMAKLTTAVADRLLARWPAEEGDQEFCGMLRANARALHQSAGAHLFRRNAAHGVLLRSVESMGLAYQADAAVEYVANIYHECVRFLGADHPDAFKARYEYGRLLGQFGDVTAAIEVNEALLDDAVRVFGPRHRITFAVRGQLARWAGVEGDTVRSARVSRNVADEAARVYGSDDPSALIARERAAYQRGMAGDLPGAIGEYRTLVEDAARVLDPSERGMFMIRGQLAEFLGRNGDYARAVDALQELLPECVRHLGADHGITLTMRSQLARWRGASGDVAGAVAGYSFLLSECTRVFGAGGKLTEATREMLADWQKRLPGQS</sequence>
<keyword evidence="3" id="KW-1185">Reference proteome</keyword>
<dbReference type="PANTHER" id="PTHR35205:SF1">
    <property type="entry name" value="ZU5 DOMAIN-CONTAINING PROTEIN"/>
    <property type="match status" value="1"/>
</dbReference>
<evidence type="ECO:0000313" key="2">
    <source>
        <dbReference type="EMBL" id="MBB6038216.1"/>
    </source>
</evidence>
<dbReference type="InterPro" id="IPR011990">
    <property type="entry name" value="TPR-like_helical_dom_sf"/>
</dbReference>
<dbReference type="Gene3D" id="3.40.50.300">
    <property type="entry name" value="P-loop containing nucleotide triphosphate hydrolases"/>
    <property type="match status" value="1"/>
</dbReference>
<evidence type="ECO:0000259" key="1">
    <source>
        <dbReference type="Pfam" id="PF00931"/>
    </source>
</evidence>
<dbReference type="SUPFAM" id="SSF48452">
    <property type="entry name" value="TPR-like"/>
    <property type="match status" value="1"/>
</dbReference>